<evidence type="ECO:0000313" key="2">
    <source>
        <dbReference type="EMBL" id="KKN40797.1"/>
    </source>
</evidence>
<evidence type="ECO:0000256" key="1">
    <source>
        <dbReference type="SAM" id="Coils"/>
    </source>
</evidence>
<gene>
    <name evidence="2" type="ORF">LCGC14_0730130</name>
</gene>
<organism evidence="2">
    <name type="scientific">marine sediment metagenome</name>
    <dbReference type="NCBI Taxonomy" id="412755"/>
    <lineage>
        <taxon>unclassified sequences</taxon>
        <taxon>metagenomes</taxon>
        <taxon>ecological metagenomes</taxon>
    </lineage>
</organism>
<protein>
    <submittedName>
        <fullName evidence="2">Uncharacterized protein</fullName>
    </submittedName>
</protein>
<name>A0A0F9QV11_9ZZZZ</name>
<accession>A0A0F9QV11</accession>
<dbReference type="EMBL" id="LAZR01001685">
    <property type="protein sequence ID" value="KKN40797.1"/>
    <property type="molecule type" value="Genomic_DNA"/>
</dbReference>
<feature type="coiled-coil region" evidence="1">
    <location>
        <begin position="50"/>
        <end position="77"/>
    </location>
</feature>
<proteinExistence type="predicted"/>
<keyword evidence="1" id="KW-0175">Coiled coil</keyword>
<sequence>MEEKLSSQQVDWNLAAAILGEIQQLLGTATRLYLAGNITKAFWTLKAVKFRFIQSLNEDERKNLKRLEKKFRKYINRSEAKAYVYDLYQEVIMDLLETYGYLIQKKKDSHRIS</sequence>
<dbReference type="AlphaFoldDB" id="A0A0F9QV11"/>
<reference evidence="2" key="1">
    <citation type="journal article" date="2015" name="Nature">
        <title>Complex archaea that bridge the gap between prokaryotes and eukaryotes.</title>
        <authorList>
            <person name="Spang A."/>
            <person name="Saw J.H."/>
            <person name="Jorgensen S.L."/>
            <person name="Zaremba-Niedzwiedzka K."/>
            <person name="Martijn J."/>
            <person name="Lind A.E."/>
            <person name="van Eijk R."/>
            <person name="Schleper C."/>
            <person name="Guy L."/>
            <person name="Ettema T.J."/>
        </authorList>
    </citation>
    <scope>NUCLEOTIDE SEQUENCE</scope>
</reference>
<comment type="caution">
    <text evidence="2">The sequence shown here is derived from an EMBL/GenBank/DDBJ whole genome shotgun (WGS) entry which is preliminary data.</text>
</comment>